<feature type="compositionally biased region" description="Low complexity" evidence="1">
    <location>
        <begin position="10"/>
        <end position="26"/>
    </location>
</feature>
<proteinExistence type="predicted"/>
<evidence type="ECO:0000313" key="2">
    <source>
        <dbReference type="EMBL" id="MED6132754.1"/>
    </source>
</evidence>
<reference evidence="2 3" key="1">
    <citation type="journal article" date="2023" name="Plants (Basel)">
        <title>Bridging the Gap: Combining Genomics and Transcriptomics Approaches to Understand Stylosanthes scabra, an Orphan Legume from the Brazilian Caatinga.</title>
        <authorList>
            <person name="Ferreira-Neto J.R.C."/>
            <person name="da Silva M.D."/>
            <person name="Binneck E."/>
            <person name="de Melo N.F."/>
            <person name="da Silva R.H."/>
            <person name="de Melo A.L.T.M."/>
            <person name="Pandolfi V."/>
            <person name="Bustamante F.O."/>
            <person name="Brasileiro-Vidal A.C."/>
            <person name="Benko-Iseppon A.M."/>
        </authorList>
    </citation>
    <scope>NUCLEOTIDE SEQUENCE [LARGE SCALE GENOMIC DNA]</scope>
    <source>
        <tissue evidence="2">Leaves</tissue>
    </source>
</reference>
<gene>
    <name evidence="2" type="ORF">PIB30_021726</name>
</gene>
<evidence type="ECO:0000256" key="1">
    <source>
        <dbReference type="SAM" id="MobiDB-lite"/>
    </source>
</evidence>
<comment type="caution">
    <text evidence="2">The sequence shown here is derived from an EMBL/GenBank/DDBJ whole genome shotgun (WGS) entry which is preliminary data.</text>
</comment>
<feature type="region of interest" description="Disordered" evidence="1">
    <location>
        <begin position="1"/>
        <end position="42"/>
    </location>
</feature>
<name>A0ABU6S9H5_9FABA</name>
<accession>A0ABU6S9H5</accession>
<sequence>MRPIAPFSPRPAVSPGSSASSGSVGSVHRDRSQSPRMPVPPMAPAPVLGPVYPVPRDTVASSLVTELHLLRLLPLLLCLVTKSLLRERTTQQHNWKEIPMSLMLLNEYHTEPPRHITLMPQTGQSARALVLVRHRPATILPAVLPEARPWVTGLLQTDRRATEHQMMTW</sequence>
<organism evidence="2 3">
    <name type="scientific">Stylosanthes scabra</name>
    <dbReference type="NCBI Taxonomy" id="79078"/>
    <lineage>
        <taxon>Eukaryota</taxon>
        <taxon>Viridiplantae</taxon>
        <taxon>Streptophyta</taxon>
        <taxon>Embryophyta</taxon>
        <taxon>Tracheophyta</taxon>
        <taxon>Spermatophyta</taxon>
        <taxon>Magnoliopsida</taxon>
        <taxon>eudicotyledons</taxon>
        <taxon>Gunneridae</taxon>
        <taxon>Pentapetalae</taxon>
        <taxon>rosids</taxon>
        <taxon>fabids</taxon>
        <taxon>Fabales</taxon>
        <taxon>Fabaceae</taxon>
        <taxon>Papilionoideae</taxon>
        <taxon>50 kb inversion clade</taxon>
        <taxon>dalbergioids sensu lato</taxon>
        <taxon>Dalbergieae</taxon>
        <taxon>Pterocarpus clade</taxon>
        <taxon>Stylosanthes</taxon>
    </lineage>
</organism>
<protein>
    <submittedName>
        <fullName evidence="2">Uncharacterized protein</fullName>
    </submittedName>
</protein>
<dbReference type="Proteomes" id="UP001341840">
    <property type="component" value="Unassembled WGS sequence"/>
</dbReference>
<dbReference type="EMBL" id="JASCZI010060487">
    <property type="protein sequence ID" value="MED6132754.1"/>
    <property type="molecule type" value="Genomic_DNA"/>
</dbReference>
<keyword evidence="3" id="KW-1185">Reference proteome</keyword>
<evidence type="ECO:0000313" key="3">
    <source>
        <dbReference type="Proteomes" id="UP001341840"/>
    </source>
</evidence>